<dbReference type="PANTHER" id="PTHR28133">
    <property type="entry name" value="REQUIRED FOR RESPIRATORY GROWTH PROTEIN 7, MITOCHONDRIAL"/>
    <property type="match status" value="1"/>
</dbReference>
<accession>A0A9P4INU5</accession>
<protein>
    <recommendedName>
        <fullName evidence="5">Restriction endonuclease type IV Mrr domain-containing protein</fullName>
    </recommendedName>
</protein>
<organism evidence="3 4">
    <name type="scientific">Rhizodiscina lignyota</name>
    <dbReference type="NCBI Taxonomy" id="1504668"/>
    <lineage>
        <taxon>Eukaryota</taxon>
        <taxon>Fungi</taxon>
        <taxon>Dikarya</taxon>
        <taxon>Ascomycota</taxon>
        <taxon>Pezizomycotina</taxon>
        <taxon>Dothideomycetes</taxon>
        <taxon>Pleosporomycetidae</taxon>
        <taxon>Aulographales</taxon>
        <taxon>Rhizodiscinaceae</taxon>
        <taxon>Rhizodiscina</taxon>
    </lineage>
</organism>
<dbReference type="InterPro" id="IPR011856">
    <property type="entry name" value="tRNA_endonuc-like_dom_sf"/>
</dbReference>
<evidence type="ECO:0000256" key="2">
    <source>
        <dbReference type="ARBA" id="ARBA00023128"/>
    </source>
</evidence>
<evidence type="ECO:0000313" key="4">
    <source>
        <dbReference type="Proteomes" id="UP000799772"/>
    </source>
</evidence>
<gene>
    <name evidence="3" type="ORF">NA57DRAFT_11109</name>
</gene>
<evidence type="ECO:0008006" key="5">
    <source>
        <dbReference type="Google" id="ProtNLM"/>
    </source>
</evidence>
<dbReference type="GO" id="GO:0003676">
    <property type="term" value="F:nucleic acid binding"/>
    <property type="evidence" value="ECO:0007669"/>
    <property type="project" value="InterPro"/>
</dbReference>
<keyword evidence="4" id="KW-1185">Reference proteome</keyword>
<dbReference type="InterPro" id="IPR018828">
    <property type="entry name" value="RRG7"/>
</dbReference>
<feature type="non-terminal residue" evidence="3">
    <location>
        <position position="168"/>
    </location>
</feature>
<dbReference type="Pfam" id="PF10356">
    <property type="entry name" value="RRG7"/>
    <property type="match status" value="2"/>
</dbReference>
<feature type="non-terminal residue" evidence="3">
    <location>
        <position position="1"/>
    </location>
</feature>
<keyword evidence="2" id="KW-0496">Mitochondrion</keyword>
<dbReference type="Gene3D" id="3.40.1350.10">
    <property type="match status" value="1"/>
</dbReference>
<dbReference type="Proteomes" id="UP000799772">
    <property type="component" value="Unassembled WGS sequence"/>
</dbReference>
<dbReference type="PANTHER" id="PTHR28133:SF1">
    <property type="entry name" value="REQUIRED FOR RESPIRATORY GROWTH PROTEIN 7, MITOCHONDRIAL"/>
    <property type="match status" value="1"/>
</dbReference>
<evidence type="ECO:0000313" key="3">
    <source>
        <dbReference type="EMBL" id="KAF2101822.1"/>
    </source>
</evidence>
<dbReference type="InterPro" id="IPR011335">
    <property type="entry name" value="Restrct_endonuc-II-like"/>
</dbReference>
<evidence type="ECO:0000256" key="1">
    <source>
        <dbReference type="ARBA" id="ARBA00004173"/>
    </source>
</evidence>
<sequence length="168" mass="18312">STQHNDLNSFLQYAKSNGTSQTSTVYVGTLYEYTVIESMKRFGFDLTRTGKASDLGIDLLGHWTVPSLPVPIRTLVQCKARSKKLRPENVRELEGAFSGAPAGWRGDGVLGFLVAAESATKGMRDALVRSKWPLGFLQVSRGGAVEQFLWNHSAAEKGLEGMGVTAKY</sequence>
<dbReference type="AlphaFoldDB" id="A0A9P4INU5"/>
<proteinExistence type="predicted"/>
<dbReference type="SUPFAM" id="SSF52980">
    <property type="entry name" value="Restriction endonuclease-like"/>
    <property type="match status" value="1"/>
</dbReference>
<dbReference type="GO" id="GO:0006302">
    <property type="term" value="P:double-strand break repair"/>
    <property type="evidence" value="ECO:0007669"/>
    <property type="project" value="UniProtKB-ARBA"/>
</dbReference>
<comment type="caution">
    <text evidence="3">The sequence shown here is derived from an EMBL/GenBank/DDBJ whole genome shotgun (WGS) entry which is preliminary data.</text>
</comment>
<reference evidence="3" key="1">
    <citation type="journal article" date="2020" name="Stud. Mycol.">
        <title>101 Dothideomycetes genomes: a test case for predicting lifestyles and emergence of pathogens.</title>
        <authorList>
            <person name="Haridas S."/>
            <person name="Albert R."/>
            <person name="Binder M."/>
            <person name="Bloem J."/>
            <person name="Labutti K."/>
            <person name="Salamov A."/>
            <person name="Andreopoulos B."/>
            <person name="Baker S."/>
            <person name="Barry K."/>
            <person name="Bills G."/>
            <person name="Bluhm B."/>
            <person name="Cannon C."/>
            <person name="Castanera R."/>
            <person name="Culley D."/>
            <person name="Daum C."/>
            <person name="Ezra D."/>
            <person name="Gonzalez J."/>
            <person name="Henrissat B."/>
            <person name="Kuo A."/>
            <person name="Liang C."/>
            <person name="Lipzen A."/>
            <person name="Lutzoni F."/>
            <person name="Magnuson J."/>
            <person name="Mondo S."/>
            <person name="Nolan M."/>
            <person name="Ohm R."/>
            <person name="Pangilinan J."/>
            <person name="Park H.-J."/>
            <person name="Ramirez L."/>
            <person name="Alfaro M."/>
            <person name="Sun H."/>
            <person name="Tritt A."/>
            <person name="Yoshinaga Y."/>
            <person name="Zwiers L.-H."/>
            <person name="Turgeon B."/>
            <person name="Goodwin S."/>
            <person name="Spatafora J."/>
            <person name="Crous P."/>
            <person name="Grigoriev I."/>
        </authorList>
    </citation>
    <scope>NUCLEOTIDE SEQUENCE</scope>
    <source>
        <strain evidence="3">CBS 133067</strain>
    </source>
</reference>
<dbReference type="GO" id="GO:0005739">
    <property type="term" value="C:mitochondrion"/>
    <property type="evidence" value="ECO:0007669"/>
    <property type="project" value="UniProtKB-SubCell"/>
</dbReference>
<dbReference type="OrthoDB" id="20734at2759"/>
<dbReference type="EMBL" id="ML978123">
    <property type="protein sequence ID" value="KAF2101822.1"/>
    <property type="molecule type" value="Genomic_DNA"/>
</dbReference>
<comment type="subcellular location">
    <subcellularLocation>
        <location evidence="1">Mitochondrion</location>
    </subcellularLocation>
</comment>
<name>A0A9P4INU5_9PEZI</name>